<dbReference type="Pfam" id="PF13185">
    <property type="entry name" value="GAF_2"/>
    <property type="match status" value="1"/>
</dbReference>
<protein>
    <submittedName>
        <fullName evidence="6">PAS fold</fullName>
    </submittedName>
</protein>
<dbReference type="Pfam" id="PF00989">
    <property type="entry name" value="PAS"/>
    <property type="match status" value="1"/>
</dbReference>
<dbReference type="InterPro" id="IPR000014">
    <property type="entry name" value="PAS"/>
</dbReference>
<evidence type="ECO:0000256" key="2">
    <source>
        <dbReference type="ARBA" id="ARBA00023163"/>
    </source>
</evidence>
<dbReference type="PROSITE" id="PS50921">
    <property type="entry name" value="ANTAR"/>
    <property type="match status" value="1"/>
</dbReference>
<feature type="coiled-coil region" evidence="3">
    <location>
        <begin position="57"/>
        <end position="84"/>
    </location>
</feature>
<gene>
    <name evidence="6" type="ORF">SAMN05421867_11758</name>
</gene>
<feature type="compositionally biased region" description="Low complexity" evidence="4">
    <location>
        <begin position="10"/>
        <end position="21"/>
    </location>
</feature>
<dbReference type="SUPFAM" id="SSF55781">
    <property type="entry name" value="GAF domain-like"/>
    <property type="match status" value="1"/>
</dbReference>
<evidence type="ECO:0000313" key="6">
    <source>
        <dbReference type="EMBL" id="SFB36217.1"/>
    </source>
</evidence>
<dbReference type="InterPro" id="IPR036388">
    <property type="entry name" value="WH-like_DNA-bd_sf"/>
</dbReference>
<dbReference type="GO" id="GO:0003723">
    <property type="term" value="F:RNA binding"/>
    <property type="evidence" value="ECO:0007669"/>
    <property type="project" value="InterPro"/>
</dbReference>
<dbReference type="Pfam" id="PF03861">
    <property type="entry name" value="ANTAR"/>
    <property type="match status" value="1"/>
</dbReference>
<evidence type="ECO:0000313" key="7">
    <source>
        <dbReference type="Proteomes" id="UP000199012"/>
    </source>
</evidence>
<keyword evidence="1" id="KW-0805">Transcription regulation</keyword>
<feature type="domain" description="ANTAR" evidence="5">
    <location>
        <begin position="375"/>
        <end position="436"/>
    </location>
</feature>
<dbReference type="InterPro" id="IPR029016">
    <property type="entry name" value="GAF-like_dom_sf"/>
</dbReference>
<dbReference type="Gene3D" id="3.30.450.20">
    <property type="entry name" value="PAS domain"/>
    <property type="match status" value="1"/>
</dbReference>
<dbReference type="SMART" id="SM01012">
    <property type="entry name" value="ANTAR"/>
    <property type="match status" value="1"/>
</dbReference>
<evidence type="ECO:0000259" key="5">
    <source>
        <dbReference type="PROSITE" id="PS50921"/>
    </source>
</evidence>
<dbReference type="InterPro" id="IPR013767">
    <property type="entry name" value="PAS_fold"/>
</dbReference>
<reference evidence="6 7" key="1">
    <citation type="submission" date="2016-10" db="EMBL/GenBank/DDBJ databases">
        <authorList>
            <person name="de Groot N.N."/>
        </authorList>
    </citation>
    <scope>NUCLEOTIDE SEQUENCE [LARGE SCALE GENOMIC DNA]</scope>
    <source>
        <strain evidence="6 7">CGMCC 4.6945</strain>
    </source>
</reference>
<dbReference type="InterPro" id="IPR003018">
    <property type="entry name" value="GAF"/>
</dbReference>
<sequence>MTTEEHALPRPRTTPRTTPLPGSRSWVSGDLRALDDLIGRIGRGGAAPMDDATVQGLATANEELRVADEELRLQREQIARLLAERRAAGLQRQWLASMLPVPMVVTDRAGVVVSANAAAGQMLHIALAHLVRKPLPLLVHEEDRPQVRSLLGSATASGDPVRLRVRLLPRRSEPVVVDLAVTSDGWTAEEGELAWTFFLADESRPAAQASSRALALAGAFADMCWLPARAGGTQELLSRIADVTHRAVAAAEAVSVNLGSAAEPTAVASTSELAAAFDGAQVLAGTGPCVTASEAHETVVTGDVAADSRWAGLARTAAGAAVVSVLAVPVTGDEGLVGAVNLYSTRRDAFTEEDVDVAELLAAAGGAVLVEVAQKDRLRTLAAQLDQALTSRAVIDEAKGIIMARRGGTADEAFAFLSALSQQRNVKLRVLATALVEQTAASRPAPPAPAEERGANGAPARPGVSRRRS</sequence>
<dbReference type="RefSeq" id="WP_139224490.1">
    <property type="nucleotide sequence ID" value="NZ_BONM01000020.1"/>
</dbReference>
<dbReference type="Gene3D" id="3.30.450.40">
    <property type="match status" value="1"/>
</dbReference>
<dbReference type="InterPro" id="IPR005561">
    <property type="entry name" value="ANTAR"/>
</dbReference>
<dbReference type="Proteomes" id="UP000199012">
    <property type="component" value="Unassembled WGS sequence"/>
</dbReference>
<dbReference type="Gene3D" id="1.10.10.10">
    <property type="entry name" value="Winged helix-like DNA-binding domain superfamily/Winged helix DNA-binding domain"/>
    <property type="match status" value="1"/>
</dbReference>
<dbReference type="EMBL" id="FOKA01000017">
    <property type="protein sequence ID" value="SFB36217.1"/>
    <property type="molecule type" value="Genomic_DNA"/>
</dbReference>
<proteinExistence type="predicted"/>
<dbReference type="SUPFAM" id="SSF55785">
    <property type="entry name" value="PYP-like sensor domain (PAS domain)"/>
    <property type="match status" value="1"/>
</dbReference>
<accession>A0A1I1AE31</accession>
<keyword evidence="3" id="KW-0175">Coiled coil</keyword>
<evidence type="ECO:0000256" key="3">
    <source>
        <dbReference type="SAM" id="Coils"/>
    </source>
</evidence>
<dbReference type="AlphaFoldDB" id="A0A1I1AE31"/>
<name>A0A1I1AE31_9CELL</name>
<dbReference type="SMART" id="SM00065">
    <property type="entry name" value="GAF"/>
    <property type="match status" value="1"/>
</dbReference>
<feature type="region of interest" description="Disordered" evidence="4">
    <location>
        <begin position="1"/>
        <end position="25"/>
    </location>
</feature>
<feature type="region of interest" description="Disordered" evidence="4">
    <location>
        <begin position="439"/>
        <end position="469"/>
    </location>
</feature>
<evidence type="ECO:0000256" key="4">
    <source>
        <dbReference type="SAM" id="MobiDB-lite"/>
    </source>
</evidence>
<keyword evidence="2" id="KW-0804">Transcription</keyword>
<dbReference type="CDD" id="cd00130">
    <property type="entry name" value="PAS"/>
    <property type="match status" value="1"/>
</dbReference>
<dbReference type="STRING" id="988821.SAMN05421867_11758"/>
<keyword evidence="7" id="KW-1185">Reference proteome</keyword>
<dbReference type="InterPro" id="IPR035965">
    <property type="entry name" value="PAS-like_dom_sf"/>
</dbReference>
<dbReference type="SMART" id="SM00091">
    <property type="entry name" value="PAS"/>
    <property type="match status" value="1"/>
</dbReference>
<dbReference type="OrthoDB" id="3688893at2"/>
<evidence type="ECO:0000256" key="1">
    <source>
        <dbReference type="ARBA" id="ARBA00023015"/>
    </source>
</evidence>
<organism evidence="6 7">
    <name type="scientific">Cellulomonas marina</name>
    <dbReference type="NCBI Taxonomy" id="988821"/>
    <lineage>
        <taxon>Bacteria</taxon>
        <taxon>Bacillati</taxon>
        <taxon>Actinomycetota</taxon>
        <taxon>Actinomycetes</taxon>
        <taxon>Micrococcales</taxon>
        <taxon>Cellulomonadaceae</taxon>
        <taxon>Cellulomonas</taxon>
    </lineage>
</organism>
<dbReference type="GO" id="GO:0006355">
    <property type="term" value="P:regulation of DNA-templated transcription"/>
    <property type="evidence" value="ECO:0007669"/>
    <property type="project" value="InterPro"/>
</dbReference>